<proteinExistence type="predicted"/>
<dbReference type="AlphaFoldDB" id="C2MA31"/>
<organism evidence="3 4">
    <name type="scientific">Porphyromonas uenonis 60-3</name>
    <dbReference type="NCBI Taxonomy" id="596327"/>
    <lineage>
        <taxon>Bacteria</taxon>
        <taxon>Pseudomonadati</taxon>
        <taxon>Bacteroidota</taxon>
        <taxon>Bacteroidia</taxon>
        <taxon>Bacteroidales</taxon>
        <taxon>Porphyromonadaceae</taxon>
        <taxon>Porphyromonas</taxon>
    </lineage>
</organism>
<evidence type="ECO:0000313" key="4">
    <source>
        <dbReference type="Proteomes" id="UP000003303"/>
    </source>
</evidence>
<sequence>MKAQGKPYGVILNNVNNKLLHILFSLVAHDCDFELDHEAKRALRA</sequence>
<dbReference type="RefSeq" id="WP_007364769.1">
    <property type="nucleotide sequence ID" value="NZ_ACLR01000241.1"/>
</dbReference>
<dbReference type="EMBL" id="ACLR01000060">
    <property type="protein sequence ID" value="EEK17420.1"/>
    <property type="molecule type" value="Genomic_DNA"/>
</dbReference>
<protein>
    <submittedName>
        <fullName evidence="3">Uncharacterized protein</fullName>
    </submittedName>
</protein>
<comment type="caution">
    <text evidence="3">The sequence shown here is derived from an EMBL/GenBank/DDBJ whole genome shotgun (WGS) entry which is preliminary data.</text>
</comment>
<dbReference type="EMBL" id="ACLR01000241">
    <property type="protein sequence ID" value="EEK15883.1"/>
    <property type="molecule type" value="Genomic_DNA"/>
</dbReference>
<keyword evidence="4" id="KW-1185">Reference proteome</keyword>
<evidence type="ECO:0000313" key="3">
    <source>
        <dbReference type="EMBL" id="EEK17420.1"/>
    </source>
</evidence>
<gene>
    <name evidence="1" type="ORF">PORUE0001_1884</name>
    <name evidence="2" type="ORF">PORUE0001_2023</name>
    <name evidence="3" type="ORF">PORUE0001_2040</name>
</gene>
<name>C2MA31_9PORP</name>
<evidence type="ECO:0000313" key="1">
    <source>
        <dbReference type="EMBL" id="EEK15883.1"/>
    </source>
</evidence>
<evidence type="ECO:0000313" key="2">
    <source>
        <dbReference type="EMBL" id="EEK17352.1"/>
    </source>
</evidence>
<dbReference type="EMBL" id="ACLR01000074">
    <property type="protein sequence ID" value="EEK17352.1"/>
    <property type="molecule type" value="Genomic_DNA"/>
</dbReference>
<dbReference type="Proteomes" id="UP000003303">
    <property type="component" value="Unassembled WGS sequence"/>
</dbReference>
<accession>C2MA31</accession>
<reference evidence="3 4" key="1">
    <citation type="submission" date="2009-04" db="EMBL/GenBank/DDBJ databases">
        <authorList>
            <person name="Sebastian Y."/>
            <person name="Madupu R."/>
            <person name="Durkin A.S."/>
            <person name="Torralba M."/>
            <person name="Methe B."/>
            <person name="Sutton G.G."/>
            <person name="Strausberg R.L."/>
            <person name="Nelson K.E."/>
        </authorList>
    </citation>
    <scope>NUCLEOTIDE SEQUENCE [LARGE SCALE GENOMIC DNA]</scope>
    <source>
        <strain evidence="3 4">60-3</strain>
    </source>
</reference>